<evidence type="ECO:0000256" key="2">
    <source>
        <dbReference type="ARBA" id="ARBA00023157"/>
    </source>
</evidence>
<dbReference type="SUPFAM" id="SSF51126">
    <property type="entry name" value="Pectin lyase-like"/>
    <property type="match status" value="1"/>
</dbReference>
<dbReference type="SMART" id="SM00710">
    <property type="entry name" value="PbH1"/>
    <property type="match status" value="4"/>
</dbReference>
<dbReference type="InterPro" id="IPR011050">
    <property type="entry name" value="Pectin_lyase_fold/virulence"/>
</dbReference>
<dbReference type="SUPFAM" id="SSF49899">
    <property type="entry name" value="Concanavalin A-like lectins/glucanases"/>
    <property type="match status" value="1"/>
</dbReference>
<dbReference type="InterPro" id="IPR006626">
    <property type="entry name" value="PbH1"/>
</dbReference>
<organism evidence="4 5">
    <name type="scientific">Paenibacillus agri</name>
    <dbReference type="NCBI Taxonomy" id="2744309"/>
    <lineage>
        <taxon>Bacteria</taxon>
        <taxon>Bacillati</taxon>
        <taxon>Bacillota</taxon>
        <taxon>Bacilli</taxon>
        <taxon>Bacillales</taxon>
        <taxon>Paenibacillaceae</taxon>
        <taxon>Paenibacillus</taxon>
    </lineage>
</organism>
<keyword evidence="2" id="KW-1015">Disulfide bond</keyword>
<dbReference type="InterPro" id="IPR013320">
    <property type="entry name" value="ConA-like_dom_sf"/>
</dbReference>
<dbReference type="EMBL" id="JABWCS010000203">
    <property type="protein sequence ID" value="NUU60690.1"/>
    <property type="molecule type" value="Genomic_DNA"/>
</dbReference>
<dbReference type="Gene3D" id="2.160.20.10">
    <property type="entry name" value="Single-stranded right-handed beta-helix, Pectin lyase-like"/>
    <property type="match status" value="1"/>
</dbReference>
<dbReference type="InterPro" id="IPR006558">
    <property type="entry name" value="LamG-like"/>
</dbReference>
<proteinExistence type="predicted"/>
<dbReference type="AlphaFoldDB" id="A0A850ELN8"/>
<dbReference type="SMART" id="SM00560">
    <property type="entry name" value="LamGL"/>
    <property type="match status" value="1"/>
</dbReference>
<keyword evidence="5" id="KW-1185">Reference proteome</keyword>
<comment type="caution">
    <text evidence="4">The sequence shown here is derived from an EMBL/GenBank/DDBJ whole genome shotgun (WGS) entry which is preliminary data.</text>
</comment>
<dbReference type="Proteomes" id="UP000564806">
    <property type="component" value="Unassembled WGS sequence"/>
</dbReference>
<evidence type="ECO:0000313" key="4">
    <source>
        <dbReference type="EMBL" id="NUU60690.1"/>
    </source>
</evidence>
<dbReference type="InterPro" id="IPR012334">
    <property type="entry name" value="Pectin_lyas_fold"/>
</dbReference>
<dbReference type="Pfam" id="PF13385">
    <property type="entry name" value="Laminin_G_3"/>
    <property type="match status" value="1"/>
</dbReference>
<sequence>MIRQLVRLLVLLALLIPVFGRIERVPSVFAAGISYYVDCAAEKAGMGTEAAPFHNLAAINTVHLTPGDSVLFKRGSICSGTFAPVGSGSFAAPVTIAAYGPGLARPVINANGQTDAILLRNLQYIELSDLELTASGDNKTARRGVHVLGENAGDLYGITLRNLYIHDVRGYMPSTVSGNYHGTGKYANASGGIVIEVLGTAVPTAFHQVQVLNNQIASVDRQGIYVWSNYCQRPGLVEFWGSLCNGSWKPMTDLYISGNTLSDIGGDGIAPMTVDGALVESNILTGFNMRSDSPNAGMWTANANNVTFQFNDTSGGKTTKDGMAYDIDHSTSNITFQYNYSHGNEGGFFLICAQGNSKAVNFVIRYNISVNDRARMFQSCGGEVVSSHIYNNTMYIGSGLAPVIYQETTNQRQAIQFRNNLIYKEGGGQVTWTLDDLNFVIDNNAFFGVPVPAWATNTVTTDPWLNGPGSLDQAGYKLGAGSVALNVGAVIPANGGRDYFGNAVSSTTAPSIGAYQGPGLAPAFVSPLAHFKLDDGSGVTAADAAGTNNGSLIGNPVWNNNGKIGGSLKLNGSGDYVSVPAVLNPGSGNFTVAGWVKLDTAAGVNQVIFQQEGVLGRTLLYRVTSTGQLGTFLGGSALLSSETIPTGEWTHVAVVNRGGAVTLYVNGQPVGSATRTIESQTSPFRIGAHKSPTDANDYWNGSVDDFQLYNTALNSAQVYRLYNS</sequence>
<protein>
    <submittedName>
        <fullName evidence="4">LamG domain-containing protein</fullName>
    </submittedName>
</protein>
<evidence type="ECO:0000313" key="5">
    <source>
        <dbReference type="Proteomes" id="UP000564806"/>
    </source>
</evidence>
<dbReference type="Gene3D" id="2.60.120.200">
    <property type="match status" value="1"/>
</dbReference>
<accession>A0A850ELN8</accession>
<gene>
    <name evidence="4" type="ORF">HPT30_10075</name>
</gene>
<feature type="domain" description="LamG-like jellyroll fold" evidence="3">
    <location>
        <begin position="588"/>
        <end position="716"/>
    </location>
</feature>
<name>A0A850ELN8_9BACL</name>
<evidence type="ECO:0000259" key="3">
    <source>
        <dbReference type="SMART" id="SM00560"/>
    </source>
</evidence>
<keyword evidence="1" id="KW-0732">Signal</keyword>
<evidence type="ECO:0000256" key="1">
    <source>
        <dbReference type="ARBA" id="ARBA00022729"/>
    </source>
</evidence>
<reference evidence="4" key="1">
    <citation type="submission" date="2020-06" db="EMBL/GenBank/DDBJ databases">
        <title>Paenibacillus sp. nov., isolated from soil.</title>
        <authorList>
            <person name="Seo Y.L."/>
        </authorList>
    </citation>
    <scope>NUCLEOTIDE SEQUENCE [LARGE SCALE GENOMIC DNA]</scope>
    <source>
        <strain evidence="4">JW14</strain>
    </source>
</reference>
<dbReference type="RefSeq" id="WP_175371266.1">
    <property type="nucleotide sequence ID" value="NZ_JABWCS010000203.1"/>
</dbReference>